<dbReference type="Proteomes" id="UP000244005">
    <property type="component" value="Unassembled WGS sequence"/>
</dbReference>
<dbReference type="Gramene" id="Mp1g19920.1">
    <property type="protein sequence ID" value="Mp1g19920.1.cds1"/>
    <property type="gene ID" value="Mp1g19920"/>
</dbReference>
<reference evidence="2" key="1">
    <citation type="journal article" date="2017" name="Cell">
        <title>Insights into land plant evolution garnered from the Marchantia polymorpha genome.</title>
        <authorList>
            <person name="Bowman J.L."/>
            <person name="Kohchi T."/>
            <person name="Yamato K.T."/>
            <person name="Jenkins J."/>
            <person name="Shu S."/>
            <person name="Ishizaki K."/>
            <person name="Yamaoka S."/>
            <person name="Nishihama R."/>
            <person name="Nakamura Y."/>
            <person name="Berger F."/>
            <person name="Adam C."/>
            <person name="Aki S.S."/>
            <person name="Althoff F."/>
            <person name="Araki T."/>
            <person name="Arteaga-Vazquez M.A."/>
            <person name="Balasubrmanian S."/>
            <person name="Barry K."/>
            <person name="Bauer D."/>
            <person name="Boehm C.R."/>
            <person name="Briginshaw L."/>
            <person name="Caballero-Perez J."/>
            <person name="Catarino B."/>
            <person name="Chen F."/>
            <person name="Chiyoda S."/>
            <person name="Chovatia M."/>
            <person name="Davies K.M."/>
            <person name="Delmans M."/>
            <person name="Demura T."/>
            <person name="Dierschke T."/>
            <person name="Dolan L."/>
            <person name="Dorantes-Acosta A.E."/>
            <person name="Eklund D.M."/>
            <person name="Florent S.N."/>
            <person name="Flores-Sandoval E."/>
            <person name="Fujiyama A."/>
            <person name="Fukuzawa H."/>
            <person name="Galik B."/>
            <person name="Grimanelli D."/>
            <person name="Grimwood J."/>
            <person name="Grossniklaus U."/>
            <person name="Hamada T."/>
            <person name="Haseloff J."/>
            <person name="Hetherington A.J."/>
            <person name="Higo A."/>
            <person name="Hirakawa Y."/>
            <person name="Hundley H.N."/>
            <person name="Ikeda Y."/>
            <person name="Inoue K."/>
            <person name="Inoue S.I."/>
            <person name="Ishida S."/>
            <person name="Jia Q."/>
            <person name="Kakita M."/>
            <person name="Kanazawa T."/>
            <person name="Kawai Y."/>
            <person name="Kawashima T."/>
            <person name="Kennedy M."/>
            <person name="Kinose K."/>
            <person name="Kinoshita T."/>
            <person name="Kohara Y."/>
            <person name="Koide E."/>
            <person name="Komatsu K."/>
            <person name="Kopischke S."/>
            <person name="Kubo M."/>
            <person name="Kyozuka J."/>
            <person name="Lagercrantz U."/>
            <person name="Lin S.S."/>
            <person name="Lindquist E."/>
            <person name="Lipzen A.M."/>
            <person name="Lu C.W."/>
            <person name="De Luna E."/>
            <person name="Martienssen R.A."/>
            <person name="Minamino N."/>
            <person name="Mizutani M."/>
            <person name="Mizutani M."/>
            <person name="Mochizuki N."/>
            <person name="Monte I."/>
            <person name="Mosher R."/>
            <person name="Nagasaki H."/>
            <person name="Nakagami H."/>
            <person name="Naramoto S."/>
            <person name="Nishitani K."/>
            <person name="Ohtani M."/>
            <person name="Okamoto T."/>
            <person name="Okumura M."/>
            <person name="Phillips J."/>
            <person name="Pollak B."/>
            <person name="Reinders A."/>
            <person name="Rovekamp M."/>
            <person name="Sano R."/>
            <person name="Sawa S."/>
            <person name="Schmid M.W."/>
            <person name="Shirakawa M."/>
            <person name="Solano R."/>
            <person name="Spunde A."/>
            <person name="Suetsugu N."/>
            <person name="Sugano S."/>
            <person name="Sugiyama A."/>
            <person name="Sun R."/>
            <person name="Suzuki Y."/>
            <person name="Takenaka M."/>
            <person name="Takezawa D."/>
            <person name="Tomogane H."/>
            <person name="Tsuzuki M."/>
            <person name="Ueda T."/>
            <person name="Umeda M."/>
            <person name="Ward J.M."/>
            <person name="Watanabe Y."/>
            <person name="Yazaki K."/>
            <person name="Yokoyama R."/>
            <person name="Yoshitake Y."/>
            <person name="Yotsui I."/>
            <person name="Zachgo S."/>
            <person name="Schmutz J."/>
        </authorList>
    </citation>
    <scope>NUCLEOTIDE SEQUENCE [LARGE SCALE GENOMIC DNA]</scope>
    <source>
        <strain evidence="2">Tak-1</strain>
    </source>
</reference>
<accession>A0A2R6XW56</accession>
<name>A0A2R6XW56_MARPO</name>
<proteinExistence type="predicted"/>
<organism evidence="1 2">
    <name type="scientific">Marchantia polymorpha</name>
    <name type="common">Common liverwort</name>
    <name type="synonym">Marchantia aquatica</name>
    <dbReference type="NCBI Taxonomy" id="3197"/>
    <lineage>
        <taxon>Eukaryota</taxon>
        <taxon>Viridiplantae</taxon>
        <taxon>Streptophyta</taxon>
        <taxon>Embryophyta</taxon>
        <taxon>Marchantiophyta</taxon>
        <taxon>Marchantiopsida</taxon>
        <taxon>Marchantiidae</taxon>
        <taxon>Marchantiales</taxon>
        <taxon>Marchantiaceae</taxon>
        <taxon>Marchantia</taxon>
    </lineage>
</organism>
<gene>
    <name evidence="1" type="ORF">MARPO_0001s0329</name>
</gene>
<keyword evidence="2" id="KW-1185">Reference proteome</keyword>
<sequence length="69" mass="7309">MEVDLSPCAGGARGALIRDLFVHFWKLNLGSAHQGYGIRAVCTAMSGVTRGLNWGLGATCLLCDPIKCD</sequence>
<evidence type="ECO:0000313" key="1">
    <source>
        <dbReference type="EMBL" id="PTQ50333.1"/>
    </source>
</evidence>
<evidence type="ECO:0000313" key="2">
    <source>
        <dbReference type="Proteomes" id="UP000244005"/>
    </source>
</evidence>
<dbReference type="EMBL" id="KZ772673">
    <property type="protein sequence ID" value="PTQ50333.1"/>
    <property type="molecule type" value="Genomic_DNA"/>
</dbReference>
<dbReference type="AlphaFoldDB" id="A0A2R6XW56"/>
<protein>
    <submittedName>
        <fullName evidence="1">Uncharacterized protein</fullName>
    </submittedName>
</protein>